<protein>
    <submittedName>
        <fullName evidence="1">Uncharacterized protein</fullName>
    </submittedName>
</protein>
<proteinExistence type="predicted"/>
<evidence type="ECO:0000313" key="2">
    <source>
        <dbReference type="Proteomes" id="UP000472372"/>
    </source>
</evidence>
<gene>
    <name evidence="1" type="ORF">PTTW11_10456</name>
</gene>
<dbReference type="EMBL" id="HG992987">
    <property type="protein sequence ID" value="CAE7213771.1"/>
    <property type="molecule type" value="Genomic_DNA"/>
</dbReference>
<dbReference type="AlphaFoldDB" id="A0A6S6WE10"/>
<name>A0A6S6WE10_9PLEO</name>
<sequence>MRYLALTALFTSALATSYAPLPFNITDYAFESDPQGPVHVTFTLGTYTNSAIYCTKSRGARQYDGVPSGASPCTWIDGPVDGNFQYWFFLAPAAEPSDLNPSGYTVGVYHQAAPGKTLWGNGRMLIPNKCASSTEGYLKCTQVGDLYSDTFYPRLL</sequence>
<accession>A0A6S6WE10</accession>
<reference evidence="1" key="1">
    <citation type="submission" date="2021-02" db="EMBL/GenBank/DDBJ databases">
        <authorList>
            <person name="Syme A R."/>
            <person name="Syme A R."/>
            <person name="Moolhuijzen P."/>
        </authorList>
    </citation>
    <scope>NUCLEOTIDE SEQUENCE</scope>
    <source>
        <strain evidence="1">W1-1</strain>
    </source>
</reference>
<organism evidence="1 2">
    <name type="scientific">Pyrenophora teres f. teres</name>
    <dbReference type="NCBI Taxonomy" id="97479"/>
    <lineage>
        <taxon>Eukaryota</taxon>
        <taxon>Fungi</taxon>
        <taxon>Dikarya</taxon>
        <taxon>Ascomycota</taxon>
        <taxon>Pezizomycotina</taxon>
        <taxon>Dothideomycetes</taxon>
        <taxon>Pleosporomycetidae</taxon>
        <taxon>Pleosporales</taxon>
        <taxon>Pleosporineae</taxon>
        <taxon>Pleosporaceae</taxon>
        <taxon>Pyrenophora</taxon>
    </lineage>
</organism>
<evidence type="ECO:0000313" key="1">
    <source>
        <dbReference type="EMBL" id="CAE7213771.1"/>
    </source>
</evidence>
<dbReference type="Proteomes" id="UP000472372">
    <property type="component" value="Chromosome 11"/>
</dbReference>